<comment type="caution">
    <text evidence="2">The sequence shown here is derived from an EMBL/GenBank/DDBJ whole genome shotgun (WGS) entry which is preliminary data.</text>
</comment>
<dbReference type="InterPro" id="IPR027396">
    <property type="entry name" value="DsrEFH-like"/>
</dbReference>
<accession>A0A918RPC3</accession>
<gene>
    <name evidence="2" type="ORF">GCM10008090_17000</name>
</gene>
<sequence>MRYMSLICVFLLGLNGASASDPSFSKGPVFLNYGSTITIEGGLATPQEEHFKVVFDVAKSAENNVVNRQFDSIARFINMHVRAGVPREHIAVALVVHGKASFDVLQSDAYQAKFDHNNASAELVSELLANDVAIFLCGQSASYLGIDRTQLIDGVQMSLSAMTANALLQQQGYTLNPF</sequence>
<feature type="signal peptide" evidence="1">
    <location>
        <begin position="1"/>
        <end position="19"/>
    </location>
</feature>
<dbReference type="Gene3D" id="3.40.1260.10">
    <property type="entry name" value="DsrEFH-like"/>
    <property type="match status" value="1"/>
</dbReference>
<reference evidence="2" key="2">
    <citation type="submission" date="2020-09" db="EMBL/GenBank/DDBJ databases">
        <authorList>
            <person name="Sun Q."/>
            <person name="Kim S."/>
        </authorList>
    </citation>
    <scope>NUCLEOTIDE SEQUENCE</scope>
    <source>
        <strain evidence="2">KCTC 12711</strain>
    </source>
</reference>
<dbReference type="Proteomes" id="UP000614811">
    <property type="component" value="Unassembled WGS sequence"/>
</dbReference>
<dbReference type="PANTHER" id="PTHR37691">
    <property type="entry name" value="BLR3518 PROTEIN"/>
    <property type="match status" value="1"/>
</dbReference>
<feature type="chain" id="PRO_5036678500" description="DsrE family protein" evidence="1">
    <location>
        <begin position="20"/>
        <end position="178"/>
    </location>
</feature>
<dbReference type="AlphaFoldDB" id="A0A918RPC3"/>
<proteinExistence type="predicted"/>
<evidence type="ECO:0000313" key="3">
    <source>
        <dbReference type="Proteomes" id="UP000614811"/>
    </source>
</evidence>
<dbReference type="EMBL" id="BMXA01000002">
    <property type="protein sequence ID" value="GHA07776.1"/>
    <property type="molecule type" value="Genomic_DNA"/>
</dbReference>
<evidence type="ECO:0000313" key="2">
    <source>
        <dbReference type="EMBL" id="GHA07776.1"/>
    </source>
</evidence>
<protein>
    <recommendedName>
        <fullName evidence="4">DsrE family protein</fullName>
    </recommendedName>
</protein>
<evidence type="ECO:0000256" key="1">
    <source>
        <dbReference type="SAM" id="SignalP"/>
    </source>
</evidence>
<organism evidence="2 3">
    <name type="scientific">Arenicella chitinivorans</name>
    <dbReference type="NCBI Taxonomy" id="1329800"/>
    <lineage>
        <taxon>Bacteria</taxon>
        <taxon>Pseudomonadati</taxon>
        <taxon>Pseudomonadota</taxon>
        <taxon>Gammaproteobacteria</taxon>
        <taxon>Arenicellales</taxon>
        <taxon>Arenicellaceae</taxon>
        <taxon>Arenicella</taxon>
    </lineage>
</organism>
<evidence type="ECO:0008006" key="4">
    <source>
        <dbReference type="Google" id="ProtNLM"/>
    </source>
</evidence>
<dbReference type="RefSeq" id="WP_189399818.1">
    <property type="nucleotide sequence ID" value="NZ_BMXA01000002.1"/>
</dbReference>
<dbReference type="SUPFAM" id="SSF75169">
    <property type="entry name" value="DsrEFH-like"/>
    <property type="match status" value="1"/>
</dbReference>
<keyword evidence="3" id="KW-1185">Reference proteome</keyword>
<dbReference type="PANTHER" id="PTHR37691:SF1">
    <property type="entry name" value="BLR3518 PROTEIN"/>
    <property type="match status" value="1"/>
</dbReference>
<reference evidence="2" key="1">
    <citation type="journal article" date="2014" name="Int. J. Syst. Evol. Microbiol.">
        <title>Complete genome sequence of Corynebacterium casei LMG S-19264T (=DSM 44701T), isolated from a smear-ripened cheese.</title>
        <authorList>
            <consortium name="US DOE Joint Genome Institute (JGI-PGF)"/>
            <person name="Walter F."/>
            <person name="Albersmeier A."/>
            <person name="Kalinowski J."/>
            <person name="Ruckert C."/>
        </authorList>
    </citation>
    <scope>NUCLEOTIDE SEQUENCE</scope>
    <source>
        <strain evidence="2">KCTC 12711</strain>
    </source>
</reference>
<keyword evidence="1" id="KW-0732">Signal</keyword>
<name>A0A918RPC3_9GAMM</name>
<dbReference type="InterPro" id="IPR003787">
    <property type="entry name" value="Sulphur_relay_DsrE/F-like"/>
</dbReference>
<dbReference type="Pfam" id="PF02635">
    <property type="entry name" value="DsrE"/>
    <property type="match status" value="1"/>
</dbReference>